<sequence>MGRHNDKYSCNHRGKSHIKSKKKKEKKSKNNIYVLLFFFSISLILYLNSEKVADFVENFKKNPEISTLSTSTSYTYPMNNGITKKEDDDLIRTFKIATNEEIRNNLLMDTFNIKKFEDDTYKLKFYGDDLINNIEIIKKSNFIFDAINYLIKGMKGSNLYSVNQRDKGSLRNEKEKRYDAGKLKRLIIIKLLKCISVLVFIYIIYRLITLLFKNVINFIFVLIFKIIKYCCCGGK</sequence>
<feature type="compositionally biased region" description="Basic residues" evidence="1">
    <location>
        <begin position="10"/>
        <end position="24"/>
    </location>
</feature>
<keyword evidence="2" id="KW-0472">Membrane</keyword>
<reference evidence="3" key="1">
    <citation type="submission" date="2015-04" db="EMBL/GenBank/DDBJ databases">
        <authorList>
            <consortium name="Pathogen Informatics"/>
        </authorList>
    </citation>
    <scope>NUCLEOTIDE SEQUENCE [LARGE SCALE GENOMIC DNA]</scope>
    <source>
        <strain evidence="3">8A</strain>
    </source>
</reference>
<proteinExistence type="predicted"/>
<keyword evidence="2" id="KW-0812">Transmembrane</keyword>
<protein>
    <submittedName>
        <fullName evidence="3">Uncharacterized protein</fullName>
    </submittedName>
</protein>
<gene>
    <name evidence="3" type="ORF">PGAL8A_00392300</name>
</gene>
<evidence type="ECO:0000313" key="4">
    <source>
        <dbReference type="Proteomes" id="UP000220797"/>
    </source>
</evidence>
<name>A0A1J1GT43_PLAGA</name>
<dbReference type="RefSeq" id="XP_028527040.1">
    <property type="nucleotide sequence ID" value="XM_028670271.1"/>
</dbReference>
<dbReference type="Proteomes" id="UP000220797">
    <property type="component" value="Unassembled WGS sequence"/>
</dbReference>
<keyword evidence="4" id="KW-1185">Reference proteome</keyword>
<keyword evidence="2" id="KW-1133">Transmembrane helix</keyword>
<dbReference type="OrthoDB" id="372681at2759"/>
<accession>A0A1J1GT43</accession>
<comment type="caution">
    <text evidence="3">The sequence shown here is derived from an EMBL/GenBank/DDBJ whole genome shotgun (WGS) entry which is preliminary data.</text>
</comment>
<dbReference type="VEuPathDB" id="PlasmoDB:PGAL8A_00392300"/>
<dbReference type="EMBL" id="CVMV01000022">
    <property type="protein sequence ID" value="CRG94219.1"/>
    <property type="molecule type" value="Genomic_DNA"/>
</dbReference>
<evidence type="ECO:0000256" key="1">
    <source>
        <dbReference type="SAM" id="MobiDB-lite"/>
    </source>
</evidence>
<feature type="region of interest" description="Disordered" evidence="1">
    <location>
        <begin position="1"/>
        <end position="24"/>
    </location>
</feature>
<feature type="transmembrane region" description="Helical" evidence="2">
    <location>
        <begin position="211"/>
        <end position="231"/>
    </location>
</feature>
<dbReference type="GeneID" id="39732453"/>
<evidence type="ECO:0000313" key="3">
    <source>
        <dbReference type="EMBL" id="CRG94219.1"/>
    </source>
</evidence>
<evidence type="ECO:0000256" key="2">
    <source>
        <dbReference type="SAM" id="Phobius"/>
    </source>
</evidence>
<dbReference type="AlphaFoldDB" id="A0A1J1GT43"/>
<organism evidence="3 4">
    <name type="scientific">Plasmodium gallinaceum</name>
    <dbReference type="NCBI Taxonomy" id="5849"/>
    <lineage>
        <taxon>Eukaryota</taxon>
        <taxon>Sar</taxon>
        <taxon>Alveolata</taxon>
        <taxon>Apicomplexa</taxon>
        <taxon>Aconoidasida</taxon>
        <taxon>Haemosporida</taxon>
        <taxon>Plasmodiidae</taxon>
        <taxon>Plasmodium</taxon>
        <taxon>Plasmodium (Haemamoeba)</taxon>
    </lineage>
</organism>
<feature type="transmembrane region" description="Helical" evidence="2">
    <location>
        <begin position="32"/>
        <end position="49"/>
    </location>
</feature>